<dbReference type="InterPro" id="IPR006311">
    <property type="entry name" value="TAT_signal"/>
</dbReference>
<evidence type="ECO:0000313" key="3">
    <source>
        <dbReference type="EMBL" id="SFT07346.1"/>
    </source>
</evidence>
<sequence>MEDQDHTDPRRRNVLRLIGAGTIAGLSTGAVGTVAANDEDEETYSPFTREQRREMRSALQQKANESFRESSEGVSTQATIPSWIPGLPSAIPFNWCLKNIPLAPEFCALANSPVATGSFDCNGAQYNGISVSAGLAYGPSVSIDGDDFTGDIQHEVSMELLYDPDNDCFALKFSSGGVEGCTGQTCISSLPSPTESITNLMNELYDMSYDFAEEMYDRLGYTPPSTVLIVTAVVIAAIFAFSVASPVP</sequence>
<dbReference type="OrthoDB" id="351250at2157"/>
<dbReference type="RefSeq" id="WP_139231259.1">
    <property type="nucleotide sequence ID" value="NZ_FOZS01000009.1"/>
</dbReference>
<organism evidence="3 4">
    <name type="scientific">Halostagnicola kamekurae</name>
    <dbReference type="NCBI Taxonomy" id="619731"/>
    <lineage>
        <taxon>Archaea</taxon>
        <taxon>Methanobacteriati</taxon>
        <taxon>Methanobacteriota</taxon>
        <taxon>Stenosarchaea group</taxon>
        <taxon>Halobacteria</taxon>
        <taxon>Halobacteriales</taxon>
        <taxon>Natrialbaceae</taxon>
        <taxon>Halostagnicola</taxon>
    </lineage>
</organism>
<dbReference type="Proteomes" id="UP000199199">
    <property type="component" value="Unassembled WGS sequence"/>
</dbReference>
<keyword evidence="2" id="KW-1133">Transmembrane helix</keyword>
<accession>A0A1I6V175</accession>
<evidence type="ECO:0000313" key="4">
    <source>
        <dbReference type="Proteomes" id="UP000199199"/>
    </source>
</evidence>
<keyword evidence="2" id="KW-0812">Transmembrane</keyword>
<dbReference type="AlphaFoldDB" id="A0A1I6V175"/>
<protein>
    <submittedName>
        <fullName evidence="3">Uncharacterized protein</fullName>
    </submittedName>
</protein>
<dbReference type="PROSITE" id="PS51318">
    <property type="entry name" value="TAT"/>
    <property type="match status" value="1"/>
</dbReference>
<evidence type="ECO:0000256" key="2">
    <source>
        <dbReference type="SAM" id="Phobius"/>
    </source>
</evidence>
<feature type="region of interest" description="Disordered" evidence="1">
    <location>
        <begin position="29"/>
        <end position="74"/>
    </location>
</feature>
<reference evidence="4" key="1">
    <citation type="submission" date="2016-10" db="EMBL/GenBank/DDBJ databases">
        <authorList>
            <person name="Varghese N."/>
            <person name="Submissions S."/>
        </authorList>
    </citation>
    <scope>NUCLEOTIDE SEQUENCE [LARGE SCALE GENOMIC DNA]</scope>
    <source>
        <strain evidence="4">DSM 22427</strain>
    </source>
</reference>
<proteinExistence type="predicted"/>
<name>A0A1I6V175_9EURY</name>
<gene>
    <name evidence="3" type="ORF">SAMN04488556_4231</name>
</gene>
<feature type="transmembrane region" description="Helical" evidence="2">
    <location>
        <begin position="225"/>
        <end position="244"/>
    </location>
</feature>
<dbReference type="EMBL" id="FOZS01000009">
    <property type="protein sequence ID" value="SFT07346.1"/>
    <property type="molecule type" value="Genomic_DNA"/>
</dbReference>
<keyword evidence="2" id="KW-0472">Membrane</keyword>
<keyword evidence="4" id="KW-1185">Reference proteome</keyword>
<evidence type="ECO:0000256" key="1">
    <source>
        <dbReference type="SAM" id="MobiDB-lite"/>
    </source>
</evidence>